<reference evidence="2 3" key="1">
    <citation type="submission" date="2020-04" db="EMBL/GenBank/DDBJ databases">
        <authorList>
            <person name="Basu S."/>
            <person name="Maruthanayagam V."/>
            <person name="Chakraborty S."/>
            <person name="Pramanik A."/>
            <person name="Mukherjee J."/>
            <person name="Brink B."/>
        </authorList>
    </citation>
    <scope>NUCLEOTIDE SEQUENCE [LARGE SCALE GENOMIC DNA]</scope>
    <source>
        <strain evidence="2 3">AP17</strain>
    </source>
</reference>
<dbReference type="Proteomes" id="UP000500857">
    <property type="component" value="Chromosome"/>
</dbReference>
<dbReference type="EMBL" id="CP051167">
    <property type="protein sequence ID" value="QIZ71196.1"/>
    <property type="molecule type" value="Genomic_DNA"/>
</dbReference>
<protein>
    <submittedName>
        <fullName evidence="2">Uncharacterized protein</fullName>
    </submittedName>
</protein>
<feature type="transmembrane region" description="Helical" evidence="1">
    <location>
        <begin position="41"/>
        <end position="65"/>
    </location>
</feature>
<keyword evidence="1" id="KW-0472">Membrane</keyword>
<sequence length="277" mass="31316">MTIQKIDRHHQSNPWIEQLNGRDRIELAEYATLIGSAVGSIVAGLSGQVLFAATPLTLAIGVNLLKRNRLEDYMNEQHRAAIADIHRVVESLHASLEKLPPEERVADLEGTTVRISEALVKMQAELEARIANNDPLKAESLREELAILRRAIVRLRDQTDANFSQMQANFDREIQAIREQVLSHPSHPETLEVERLQGDLATLANGLDDLRDRVIFLETPADSFASPLADDRLQTLDRKVERLESDNQEKIKPLLKHLIRAVKQIDADRRSHTGDRH</sequence>
<proteinExistence type="predicted"/>
<dbReference type="AlphaFoldDB" id="A0A6H1TYB0"/>
<accession>A0A6H1TYB0</accession>
<evidence type="ECO:0000313" key="2">
    <source>
        <dbReference type="EMBL" id="QIZ71196.1"/>
    </source>
</evidence>
<keyword evidence="1" id="KW-1133">Transmembrane helix</keyword>
<gene>
    <name evidence="2" type="ORF">HCG48_11910</name>
</gene>
<evidence type="ECO:0000256" key="1">
    <source>
        <dbReference type="SAM" id="Phobius"/>
    </source>
</evidence>
<organism evidence="2 3">
    <name type="scientific">Oxynema aestuarii AP17</name>
    <dbReference type="NCBI Taxonomy" id="2064643"/>
    <lineage>
        <taxon>Bacteria</taxon>
        <taxon>Bacillati</taxon>
        <taxon>Cyanobacteriota</taxon>
        <taxon>Cyanophyceae</taxon>
        <taxon>Oscillatoriophycideae</taxon>
        <taxon>Oscillatoriales</taxon>
        <taxon>Oscillatoriaceae</taxon>
        <taxon>Oxynema</taxon>
        <taxon>Oxynema aestuarii</taxon>
    </lineage>
</organism>
<dbReference type="KEGG" id="oxy:HCG48_11910"/>
<evidence type="ECO:0000313" key="3">
    <source>
        <dbReference type="Proteomes" id="UP000500857"/>
    </source>
</evidence>
<dbReference type="RefSeq" id="WP_168569350.1">
    <property type="nucleotide sequence ID" value="NZ_CP051167.1"/>
</dbReference>
<keyword evidence="3" id="KW-1185">Reference proteome</keyword>
<name>A0A6H1TYB0_9CYAN</name>
<keyword evidence="1" id="KW-0812">Transmembrane</keyword>